<gene>
    <name evidence="1" type="ORF">RHMOL_Rhmol01G0136600</name>
</gene>
<reference evidence="1" key="1">
    <citation type="submission" date="2022-02" db="EMBL/GenBank/DDBJ databases">
        <title>Plant Genome Project.</title>
        <authorList>
            <person name="Zhang R.-G."/>
        </authorList>
    </citation>
    <scope>NUCLEOTIDE SEQUENCE</scope>
    <source>
        <strain evidence="1">AT1</strain>
    </source>
</reference>
<dbReference type="EMBL" id="CM046388">
    <property type="protein sequence ID" value="KAI8571657.1"/>
    <property type="molecule type" value="Genomic_DNA"/>
</dbReference>
<protein>
    <submittedName>
        <fullName evidence="1">Uncharacterized protein</fullName>
    </submittedName>
</protein>
<proteinExistence type="predicted"/>
<sequence>MRGLDIDGNYARNDCDSRRKLEFKDDDDFFNMNAPMEKEASMYTHDVFVLFQRKLSKAHDCNLNQLGHYKNSEELHIEKVDTECKIRKYSYLSANKLDRRSEGNDGKTIEVLCHLRTQLATRATKAKEAYNIALNCLIKIAEEVDASLTRETFHGTSYANNSSSMDNEATLGELIEKRAKGLKVKERASERSSKRPRNALERAIKLKRTPINNLNSMDNSIQQVNYIPFNKVN</sequence>
<evidence type="ECO:0000313" key="2">
    <source>
        <dbReference type="Proteomes" id="UP001062846"/>
    </source>
</evidence>
<name>A0ACC0Q0V0_RHOML</name>
<evidence type="ECO:0000313" key="1">
    <source>
        <dbReference type="EMBL" id="KAI8571657.1"/>
    </source>
</evidence>
<accession>A0ACC0Q0V0</accession>
<organism evidence="1 2">
    <name type="scientific">Rhododendron molle</name>
    <name type="common">Chinese azalea</name>
    <name type="synonym">Azalea mollis</name>
    <dbReference type="NCBI Taxonomy" id="49168"/>
    <lineage>
        <taxon>Eukaryota</taxon>
        <taxon>Viridiplantae</taxon>
        <taxon>Streptophyta</taxon>
        <taxon>Embryophyta</taxon>
        <taxon>Tracheophyta</taxon>
        <taxon>Spermatophyta</taxon>
        <taxon>Magnoliopsida</taxon>
        <taxon>eudicotyledons</taxon>
        <taxon>Gunneridae</taxon>
        <taxon>Pentapetalae</taxon>
        <taxon>asterids</taxon>
        <taxon>Ericales</taxon>
        <taxon>Ericaceae</taxon>
        <taxon>Ericoideae</taxon>
        <taxon>Rhodoreae</taxon>
        <taxon>Rhododendron</taxon>
    </lineage>
</organism>
<keyword evidence="2" id="KW-1185">Reference proteome</keyword>
<comment type="caution">
    <text evidence="1">The sequence shown here is derived from an EMBL/GenBank/DDBJ whole genome shotgun (WGS) entry which is preliminary data.</text>
</comment>
<dbReference type="Proteomes" id="UP001062846">
    <property type="component" value="Chromosome 1"/>
</dbReference>